<name>A0A1Y2D1S2_9FUNG</name>
<gene>
    <name evidence="1" type="ORF">BCR33DRAFT_185855</name>
</gene>
<dbReference type="AlphaFoldDB" id="A0A1Y2D1S2"/>
<reference evidence="1 2" key="1">
    <citation type="submission" date="2016-07" db="EMBL/GenBank/DDBJ databases">
        <title>Pervasive Adenine N6-methylation of Active Genes in Fungi.</title>
        <authorList>
            <consortium name="DOE Joint Genome Institute"/>
            <person name="Mondo S.J."/>
            <person name="Dannebaum R.O."/>
            <person name="Kuo R.C."/>
            <person name="Labutti K."/>
            <person name="Haridas S."/>
            <person name="Kuo A."/>
            <person name="Salamov A."/>
            <person name="Ahrendt S.R."/>
            <person name="Lipzen A."/>
            <person name="Sullivan W."/>
            <person name="Andreopoulos W.B."/>
            <person name="Clum A."/>
            <person name="Lindquist E."/>
            <person name="Daum C."/>
            <person name="Ramamoorthy G.K."/>
            <person name="Gryganskyi A."/>
            <person name="Culley D."/>
            <person name="Magnuson J.K."/>
            <person name="James T.Y."/>
            <person name="O'Malley M.A."/>
            <person name="Stajich J.E."/>
            <person name="Spatafora J.W."/>
            <person name="Visel A."/>
            <person name="Grigoriev I.V."/>
        </authorList>
    </citation>
    <scope>NUCLEOTIDE SEQUENCE [LARGE SCALE GENOMIC DNA]</scope>
    <source>
        <strain evidence="1 2">JEL800</strain>
    </source>
</reference>
<accession>A0A1Y2D1S2</accession>
<organism evidence="1 2">
    <name type="scientific">Rhizoclosmatium globosum</name>
    <dbReference type="NCBI Taxonomy" id="329046"/>
    <lineage>
        <taxon>Eukaryota</taxon>
        <taxon>Fungi</taxon>
        <taxon>Fungi incertae sedis</taxon>
        <taxon>Chytridiomycota</taxon>
        <taxon>Chytridiomycota incertae sedis</taxon>
        <taxon>Chytridiomycetes</taxon>
        <taxon>Chytridiales</taxon>
        <taxon>Chytriomycetaceae</taxon>
        <taxon>Rhizoclosmatium</taxon>
    </lineage>
</organism>
<proteinExistence type="predicted"/>
<dbReference type="Proteomes" id="UP000193642">
    <property type="component" value="Unassembled WGS sequence"/>
</dbReference>
<evidence type="ECO:0000313" key="1">
    <source>
        <dbReference type="EMBL" id="ORY53074.1"/>
    </source>
</evidence>
<keyword evidence="2" id="KW-1185">Reference proteome</keyword>
<dbReference type="EMBL" id="MCGO01000002">
    <property type="protein sequence ID" value="ORY53074.1"/>
    <property type="molecule type" value="Genomic_DNA"/>
</dbReference>
<protein>
    <submittedName>
        <fullName evidence="1">Uncharacterized protein</fullName>
    </submittedName>
</protein>
<evidence type="ECO:0000313" key="2">
    <source>
        <dbReference type="Proteomes" id="UP000193642"/>
    </source>
</evidence>
<sequence length="156" mass="17652">MTTDPPDIPINIQRKSYSAAVTQSGPTPTSSNQSIWESNTFFTDEFTNAYPWNHQGFLDSSLFIFEPSSSGHNITNATFAFDIFARSLEEVLDECRLRTNNDLILKVKELLRKAISTLDNLENSGVQSPFSNNHPNTNLNSKYQSELTKCLLKKWV</sequence>
<comment type="caution">
    <text evidence="1">The sequence shown here is derived from an EMBL/GenBank/DDBJ whole genome shotgun (WGS) entry which is preliminary data.</text>
</comment>